<evidence type="ECO:0000313" key="3">
    <source>
        <dbReference type="Proteomes" id="UP000323506"/>
    </source>
</evidence>
<gene>
    <name evidence="2" type="ORF">ES288_A08G086000v1</name>
</gene>
<dbReference type="AlphaFoldDB" id="A0A5D2FJ07"/>
<feature type="region of interest" description="Disordered" evidence="1">
    <location>
        <begin position="39"/>
        <end position="65"/>
    </location>
</feature>
<evidence type="ECO:0000313" key="2">
    <source>
        <dbReference type="EMBL" id="TYH05472.1"/>
    </source>
</evidence>
<sequence>MHTRRSKKIETKNRGRRLIPENWQRKWRVFETLTTVYSGSGGGSLSAWRPRTPDLGTSQDGHEAGAPRVGALFSENDFIRAKWDLYGVQNPTRSDSKVRVFYRYSGTFIPLVLPHF</sequence>
<name>A0A5D2FJ07_GOSDA</name>
<dbReference type="EMBL" id="CM017695">
    <property type="protein sequence ID" value="TYH05472.1"/>
    <property type="molecule type" value="Genomic_DNA"/>
</dbReference>
<dbReference type="Proteomes" id="UP000323506">
    <property type="component" value="Chromosome A08"/>
</dbReference>
<protein>
    <submittedName>
        <fullName evidence="2">Uncharacterized protein</fullName>
    </submittedName>
</protein>
<organism evidence="2 3">
    <name type="scientific">Gossypium darwinii</name>
    <name type="common">Darwin's cotton</name>
    <name type="synonym">Gossypium barbadense var. darwinii</name>
    <dbReference type="NCBI Taxonomy" id="34276"/>
    <lineage>
        <taxon>Eukaryota</taxon>
        <taxon>Viridiplantae</taxon>
        <taxon>Streptophyta</taxon>
        <taxon>Embryophyta</taxon>
        <taxon>Tracheophyta</taxon>
        <taxon>Spermatophyta</taxon>
        <taxon>Magnoliopsida</taxon>
        <taxon>eudicotyledons</taxon>
        <taxon>Gunneridae</taxon>
        <taxon>Pentapetalae</taxon>
        <taxon>rosids</taxon>
        <taxon>malvids</taxon>
        <taxon>Malvales</taxon>
        <taxon>Malvaceae</taxon>
        <taxon>Malvoideae</taxon>
        <taxon>Gossypium</taxon>
    </lineage>
</organism>
<proteinExistence type="predicted"/>
<reference evidence="2 3" key="1">
    <citation type="submission" date="2019-06" db="EMBL/GenBank/DDBJ databases">
        <title>WGS assembly of Gossypium darwinii.</title>
        <authorList>
            <person name="Chen Z.J."/>
            <person name="Sreedasyam A."/>
            <person name="Ando A."/>
            <person name="Song Q."/>
            <person name="De L."/>
            <person name="Hulse-Kemp A."/>
            <person name="Ding M."/>
            <person name="Ye W."/>
            <person name="Kirkbride R."/>
            <person name="Jenkins J."/>
            <person name="Plott C."/>
            <person name="Lovell J."/>
            <person name="Lin Y.-M."/>
            <person name="Vaughn R."/>
            <person name="Liu B."/>
            <person name="Li W."/>
            <person name="Simpson S."/>
            <person name="Scheffler B."/>
            <person name="Saski C."/>
            <person name="Grover C."/>
            <person name="Hu G."/>
            <person name="Conover J."/>
            <person name="Carlson J."/>
            <person name="Shu S."/>
            <person name="Boston L."/>
            <person name="Williams M."/>
            <person name="Peterson D."/>
            <person name="Mcgee K."/>
            <person name="Jones D."/>
            <person name="Wendel J."/>
            <person name="Stelly D."/>
            <person name="Grimwood J."/>
            <person name="Schmutz J."/>
        </authorList>
    </citation>
    <scope>NUCLEOTIDE SEQUENCE [LARGE SCALE GENOMIC DNA]</scope>
    <source>
        <strain evidence="2">1808015.09</strain>
    </source>
</reference>
<keyword evidence="3" id="KW-1185">Reference proteome</keyword>
<accession>A0A5D2FJ07</accession>
<evidence type="ECO:0000256" key="1">
    <source>
        <dbReference type="SAM" id="MobiDB-lite"/>
    </source>
</evidence>